<keyword evidence="5" id="KW-1185">Reference proteome</keyword>
<gene>
    <name evidence="4" type="ORF">NQ317_015909</name>
</gene>
<evidence type="ECO:0000313" key="5">
    <source>
        <dbReference type="Proteomes" id="UP001162164"/>
    </source>
</evidence>
<dbReference type="Proteomes" id="UP001162164">
    <property type="component" value="Unassembled WGS sequence"/>
</dbReference>
<dbReference type="PANTHER" id="PTHR15665">
    <property type="entry name" value="ASTEROID PROTEIN"/>
    <property type="match status" value="1"/>
</dbReference>
<dbReference type="CDD" id="cd18676">
    <property type="entry name" value="PIN_asteroid-like"/>
    <property type="match status" value="1"/>
</dbReference>
<name>A0ABQ9J2F5_9CUCU</name>
<feature type="compositionally biased region" description="Acidic residues" evidence="2">
    <location>
        <begin position="261"/>
        <end position="275"/>
    </location>
</feature>
<reference evidence="4" key="1">
    <citation type="journal article" date="2023" name="Insect Mol. Biol.">
        <title>Genome sequencing provides insights into the evolution of gene families encoding plant cell wall-degrading enzymes in longhorned beetles.</title>
        <authorList>
            <person name="Shin N.R."/>
            <person name="Okamura Y."/>
            <person name="Kirsch R."/>
            <person name="Pauchet Y."/>
        </authorList>
    </citation>
    <scope>NUCLEOTIDE SEQUENCE</scope>
    <source>
        <strain evidence="4">MMC_N1</strain>
    </source>
</reference>
<evidence type="ECO:0000256" key="1">
    <source>
        <dbReference type="ARBA" id="ARBA00007398"/>
    </source>
</evidence>
<sequence>MGIRGLTTFIQNRAHLYMEKYELHDSKVVIDGNSIACQLYKYHCSSNDCFGGDYDKFAKVITNFFKILSECNVTPYVIFDGGYESRKMKTVMSRMKNKIKSAELLNSATEGSISVFPLFLRETFLDITLKLNIKCVRCDFEGDTEIANIARALKCPVISYDSDFFIFDVLYIPFPTVEINLRKKRGSKNYSYIGCEVYKVEKFLNSFGGMSKSNLPILAVLLGNDYGYSYGDSVYLKYLEVNICNSDISIINVESIAQEVDSEDIEENSEEDNDEDLSKYDSSSEDDFIVEHETAVICNKLNWQNVSEIFLDNFRKCLYPPCFMDILLDNKYYCIPQVENSSLEYSHAVSSEILIAIHKILTNSNVKLTCIGRHGCACIKRYVLSSCDNDMPLFEEIQNMEVDSRKLLFLRIIEIDDGFRGNLDDYINILLRDSISVRHSLKLITGKLREIIGNENMRSKPSKRRKKKKKHKEVIEMQPEERPIEDEFSFDPNNKFSVLFDV</sequence>
<dbReference type="InterPro" id="IPR006085">
    <property type="entry name" value="XPG_DNA_repair_N"/>
</dbReference>
<proteinExistence type="inferred from homology"/>
<accession>A0ABQ9J2F5</accession>
<dbReference type="InterPro" id="IPR026832">
    <property type="entry name" value="Asteroid"/>
</dbReference>
<evidence type="ECO:0000256" key="2">
    <source>
        <dbReference type="SAM" id="MobiDB-lite"/>
    </source>
</evidence>
<evidence type="ECO:0000313" key="4">
    <source>
        <dbReference type="EMBL" id="KAJ8971633.1"/>
    </source>
</evidence>
<protein>
    <recommendedName>
        <fullName evidence="3">XPG N-terminal domain-containing protein</fullName>
    </recommendedName>
</protein>
<comment type="similarity">
    <text evidence="1">Belongs to the asteroid family.</text>
</comment>
<organism evidence="4 5">
    <name type="scientific">Molorchus minor</name>
    <dbReference type="NCBI Taxonomy" id="1323400"/>
    <lineage>
        <taxon>Eukaryota</taxon>
        <taxon>Metazoa</taxon>
        <taxon>Ecdysozoa</taxon>
        <taxon>Arthropoda</taxon>
        <taxon>Hexapoda</taxon>
        <taxon>Insecta</taxon>
        <taxon>Pterygota</taxon>
        <taxon>Neoptera</taxon>
        <taxon>Endopterygota</taxon>
        <taxon>Coleoptera</taxon>
        <taxon>Polyphaga</taxon>
        <taxon>Cucujiformia</taxon>
        <taxon>Chrysomeloidea</taxon>
        <taxon>Cerambycidae</taxon>
        <taxon>Lamiinae</taxon>
        <taxon>Monochamini</taxon>
        <taxon>Molorchus</taxon>
    </lineage>
</organism>
<dbReference type="PANTHER" id="PTHR15665:SF1">
    <property type="entry name" value="PROTEIN ASTEROID HOMOLOG 1"/>
    <property type="match status" value="1"/>
</dbReference>
<dbReference type="Pfam" id="PF00752">
    <property type="entry name" value="XPG_N"/>
    <property type="match status" value="1"/>
</dbReference>
<feature type="domain" description="XPG N-terminal" evidence="3">
    <location>
        <begin position="1"/>
        <end position="97"/>
    </location>
</feature>
<dbReference type="Gene3D" id="3.40.50.1010">
    <property type="entry name" value="5'-nuclease"/>
    <property type="match status" value="1"/>
</dbReference>
<dbReference type="SUPFAM" id="SSF88723">
    <property type="entry name" value="PIN domain-like"/>
    <property type="match status" value="1"/>
</dbReference>
<dbReference type="InterPro" id="IPR029060">
    <property type="entry name" value="PIN-like_dom_sf"/>
</dbReference>
<evidence type="ECO:0000259" key="3">
    <source>
        <dbReference type="Pfam" id="PF00752"/>
    </source>
</evidence>
<dbReference type="EMBL" id="JAPWTJ010001453">
    <property type="protein sequence ID" value="KAJ8971633.1"/>
    <property type="molecule type" value="Genomic_DNA"/>
</dbReference>
<feature type="region of interest" description="Disordered" evidence="2">
    <location>
        <begin position="261"/>
        <end position="281"/>
    </location>
</feature>
<comment type="caution">
    <text evidence="4">The sequence shown here is derived from an EMBL/GenBank/DDBJ whole genome shotgun (WGS) entry which is preliminary data.</text>
</comment>